<organism evidence="1 2">
    <name type="scientific">Tropicimonas aquimaris</name>
    <dbReference type="NCBI Taxonomy" id="914152"/>
    <lineage>
        <taxon>Bacteria</taxon>
        <taxon>Pseudomonadati</taxon>
        <taxon>Pseudomonadota</taxon>
        <taxon>Alphaproteobacteria</taxon>
        <taxon>Rhodobacterales</taxon>
        <taxon>Roseobacteraceae</taxon>
        <taxon>Tropicimonas</taxon>
    </lineage>
</organism>
<dbReference type="EMBL" id="JBHTJT010000023">
    <property type="protein sequence ID" value="MFD0980622.1"/>
    <property type="molecule type" value="Genomic_DNA"/>
</dbReference>
<dbReference type="Proteomes" id="UP001597108">
    <property type="component" value="Unassembled WGS sequence"/>
</dbReference>
<protein>
    <recommendedName>
        <fullName evidence="3">HTH cro/C1-type domain-containing protein</fullName>
    </recommendedName>
</protein>
<comment type="caution">
    <text evidence="1">The sequence shown here is derived from an EMBL/GenBank/DDBJ whole genome shotgun (WGS) entry which is preliminary data.</text>
</comment>
<accession>A0ABW3IR62</accession>
<evidence type="ECO:0008006" key="3">
    <source>
        <dbReference type="Google" id="ProtNLM"/>
    </source>
</evidence>
<sequence>MENWKKKSGTARLNIFRLAHAGRMRIEVIARDAALAMEELERFLDGEDTLTYGQVLRLCEALEAPIWALQFREMNAGLDIAEFKVLERKVAALAASERVPEAWLHLASPGFGQAKGSAPESHSRE</sequence>
<evidence type="ECO:0000313" key="2">
    <source>
        <dbReference type="Proteomes" id="UP001597108"/>
    </source>
</evidence>
<dbReference type="RefSeq" id="WP_386075131.1">
    <property type="nucleotide sequence ID" value="NZ_JBHTJT010000023.1"/>
</dbReference>
<proteinExistence type="predicted"/>
<keyword evidence="2" id="KW-1185">Reference proteome</keyword>
<evidence type="ECO:0000313" key="1">
    <source>
        <dbReference type="EMBL" id="MFD0980622.1"/>
    </source>
</evidence>
<gene>
    <name evidence="1" type="ORF">ACFQ2S_13270</name>
</gene>
<name>A0ABW3IR62_9RHOB</name>
<reference evidence="2" key="1">
    <citation type="journal article" date="2019" name="Int. J. Syst. Evol. Microbiol.">
        <title>The Global Catalogue of Microorganisms (GCM) 10K type strain sequencing project: providing services to taxonomists for standard genome sequencing and annotation.</title>
        <authorList>
            <consortium name="The Broad Institute Genomics Platform"/>
            <consortium name="The Broad Institute Genome Sequencing Center for Infectious Disease"/>
            <person name="Wu L."/>
            <person name="Ma J."/>
        </authorList>
    </citation>
    <scope>NUCLEOTIDE SEQUENCE [LARGE SCALE GENOMIC DNA]</scope>
    <source>
        <strain evidence="2">CCUG 60524</strain>
    </source>
</reference>